<keyword evidence="2" id="KW-0418">Kinase</keyword>
<proteinExistence type="predicted"/>
<dbReference type="GO" id="GO:0016301">
    <property type="term" value="F:kinase activity"/>
    <property type="evidence" value="ECO:0007669"/>
    <property type="project" value="UniProtKB-KW"/>
</dbReference>
<dbReference type="GO" id="GO:0009638">
    <property type="term" value="P:phototropism"/>
    <property type="evidence" value="ECO:0007669"/>
    <property type="project" value="InterPro"/>
</dbReference>
<protein>
    <submittedName>
        <fullName evidence="2">Protein PHYTOCHROME KINASE SUBSTRATE 1</fullName>
    </submittedName>
</protein>
<evidence type="ECO:0000313" key="2">
    <source>
        <dbReference type="EMBL" id="JAT58775.1"/>
    </source>
</evidence>
<evidence type="ECO:0000256" key="1">
    <source>
        <dbReference type="SAM" id="MobiDB-lite"/>
    </source>
</evidence>
<dbReference type="InterPro" id="IPR039615">
    <property type="entry name" value="PKS"/>
</dbReference>
<reference evidence="2" key="1">
    <citation type="submission" date="2015-07" db="EMBL/GenBank/DDBJ databases">
        <title>Transcriptome Assembly of Anthurium amnicola.</title>
        <authorList>
            <person name="Suzuki J."/>
        </authorList>
    </citation>
    <scope>NUCLEOTIDE SEQUENCE</scope>
</reference>
<dbReference type="AlphaFoldDB" id="A0A1D1YVV5"/>
<sequence length="472" mass="49265">MAASTLGSPNPGLSRTFFAFEAALPLPRPREASFSSYLIPADDESFSLRPGVEFADATTTSVRVSLGSGGKKATGARDDELDIFGAEKYFSGGMDGHEVVFDPEKPGLKWSPAKEAKFATGRSRSGAPSACSGASGHSWSALLKDTQKGPATSSPKLDPPAGSNKFLGVFRCSCSGKSSVAVDKVANVGGDCRNPASRRGAPKQVPPEFWCSGETGWRRVDDVGGVYGPKREDCSAFRPSLYPVVAGSSAHAGKVFDEKRKARISSTAIYGAPFMGKDFVSGLRRSLMSPLPSNVAPSAGDDDDDACSESSSDLFEIDSVSTSTLQFGMGGSTSASTTCSAPSEDSIAWSVVTASAANFSAMSDGERSPREARKAGGGHRQRPGGGLLLGCGSEKAVGIASNTHKARDMVGGTARHRQARLMAVRSDVIRIPQDQLISGQAKPGVSQQQLTRSPRIGNISGNHTRQQVSAIC</sequence>
<gene>
    <name evidence="2" type="primary">PKS1_2</name>
    <name evidence="2" type="ORF">g.62876</name>
</gene>
<dbReference type="PANTHER" id="PTHR33781:SF4">
    <property type="entry name" value="PROTEIN PHYTOCHROME KINASE SUBSTRATE 1"/>
    <property type="match status" value="1"/>
</dbReference>
<feature type="region of interest" description="Disordered" evidence="1">
    <location>
        <begin position="360"/>
        <end position="387"/>
    </location>
</feature>
<name>A0A1D1YVV5_9ARAE</name>
<keyword evidence="2" id="KW-0808">Transferase</keyword>
<dbReference type="EMBL" id="GDJX01009161">
    <property type="protein sequence ID" value="JAT58775.1"/>
    <property type="molecule type" value="Transcribed_RNA"/>
</dbReference>
<dbReference type="PANTHER" id="PTHR33781">
    <property type="entry name" value="PROTEIN PHYTOCHROME KINASE SUBSTRATE 1-RELATED"/>
    <property type="match status" value="1"/>
</dbReference>
<accession>A0A1D1YVV5</accession>
<feature type="compositionally biased region" description="Basic and acidic residues" evidence="1">
    <location>
        <begin position="364"/>
        <end position="374"/>
    </location>
</feature>
<organism evidence="2">
    <name type="scientific">Anthurium amnicola</name>
    <dbReference type="NCBI Taxonomy" id="1678845"/>
    <lineage>
        <taxon>Eukaryota</taxon>
        <taxon>Viridiplantae</taxon>
        <taxon>Streptophyta</taxon>
        <taxon>Embryophyta</taxon>
        <taxon>Tracheophyta</taxon>
        <taxon>Spermatophyta</taxon>
        <taxon>Magnoliopsida</taxon>
        <taxon>Liliopsida</taxon>
        <taxon>Araceae</taxon>
        <taxon>Pothoideae</taxon>
        <taxon>Potheae</taxon>
        <taxon>Anthurium</taxon>
    </lineage>
</organism>